<feature type="transmembrane region" description="Helical" evidence="2">
    <location>
        <begin position="194"/>
        <end position="212"/>
    </location>
</feature>
<proteinExistence type="predicted"/>
<dbReference type="Proteomes" id="UP000225217">
    <property type="component" value="Segment"/>
</dbReference>
<gene>
    <name evidence="3" type="ORF">SEA_AMELIE_37</name>
</gene>
<keyword evidence="2" id="KW-0812">Transmembrane</keyword>
<evidence type="ECO:0008006" key="5">
    <source>
        <dbReference type="Google" id="ProtNLM"/>
    </source>
</evidence>
<evidence type="ECO:0000313" key="4">
    <source>
        <dbReference type="Proteomes" id="UP000225217"/>
    </source>
</evidence>
<reference evidence="3 4" key="1">
    <citation type="submission" date="2016-08" db="EMBL/GenBank/DDBJ databases">
        <authorList>
            <person name="Grinspan D."/>
            <person name="Erlich J."/>
            <person name="Cui Z.D."/>
            <person name="Khazanchi R."/>
            <person name="Shaffer C.D."/>
            <person name="Hafer-Weston K.A."/>
            <person name="Elgin S.C.R."/>
            <person name="Klyczek K."/>
            <person name="Garlena R.A."/>
            <person name="Russell D.A."/>
            <person name="Pope W.H."/>
            <person name="Jacobs-Sera D."/>
            <person name="Hendrix R.W."/>
            <person name="Hatfull G.F."/>
        </authorList>
    </citation>
    <scope>NUCLEOTIDE SEQUENCE [LARGE SCALE GENOMIC DNA]</scope>
</reference>
<feature type="transmembrane region" description="Helical" evidence="2">
    <location>
        <begin position="218"/>
        <end position="238"/>
    </location>
</feature>
<organism evidence="3 4">
    <name type="scientific">Mycobacterium phage Amelie</name>
    <dbReference type="NCBI Taxonomy" id="1913035"/>
    <lineage>
        <taxon>Viruses</taxon>
        <taxon>Duplodnaviria</taxon>
        <taxon>Heunggongvirae</taxon>
        <taxon>Uroviricota</taxon>
        <taxon>Caudoviricetes</taxon>
        <taxon>Weiservirinae</taxon>
        <taxon>Anayavirus</taxon>
        <taxon>Anayavirus amelie</taxon>
    </lineage>
</organism>
<name>A0A1J0GQ33_9CAUD</name>
<feature type="transmembrane region" description="Helical" evidence="2">
    <location>
        <begin position="107"/>
        <end position="129"/>
    </location>
</feature>
<protein>
    <recommendedName>
        <fullName evidence="5">Transmembrane protein</fullName>
    </recommendedName>
</protein>
<accession>A0A1J0GQ33</accession>
<keyword evidence="2" id="KW-1133">Transmembrane helix</keyword>
<keyword evidence="2" id="KW-0472">Membrane</keyword>
<evidence type="ECO:0000256" key="1">
    <source>
        <dbReference type="SAM" id="MobiDB-lite"/>
    </source>
</evidence>
<feature type="transmembrane region" description="Helical" evidence="2">
    <location>
        <begin position="76"/>
        <end position="95"/>
    </location>
</feature>
<keyword evidence="4" id="KW-1185">Reference proteome</keyword>
<feature type="transmembrane region" description="Helical" evidence="2">
    <location>
        <begin position="6"/>
        <end position="26"/>
    </location>
</feature>
<evidence type="ECO:0000313" key="3">
    <source>
        <dbReference type="EMBL" id="APC43676.1"/>
    </source>
</evidence>
<feature type="transmembrane region" description="Helical" evidence="2">
    <location>
        <begin position="149"/>
        <end position="173"/>
    </location>
</feature>
<evidence type="ECO:0000256" key="2">
    <source>
        <dbReference type="SAM" id="Phobius"/>
    </source>
</evidence>
<feature type="compositionally biased region" description="Basic and acidic residues" evidence="1">
    <location>
        <begin position="255"/>
        <end position="283"/>
    </location>
</feature>
<sequence>MLDDLNRILRAAVLALMVCVILYRRLSWRGLVPLERGITAHLVLQAAGVWMAGQMSSATIGRALYHATGRHHLDDLLGAILYMTSCAVLARNMLHRIADDDQDAARMTWYGVTLPIVGVSIPLTVTAFLSSNVPNSCDMALLDSVQPDAALRLYWCTVFATICALAVVTILALRIIATDPVQRHVAQDWQTAQLIAIAMCAVGATHAALPTLEATWVLWWWGMLGAAAMTAYISARGWRRHMRHTRKLLRATRTSQRELSSDTVESHRLRIKRPERPTRRDEGEPTQGDDDGGVPLQSTH</sequence>
<dbReference type="EMBL" id="KX808132">
    <property type="protein sequence ID" value="APC43676.1"/>
    <property type="molecule type" value="Genomic_DNA"/>
</dbReference>
<feature type="region of interest" description="Disordered" evidence="1">
    <location>
        <begin position="253"/>
        <end position="300"/>
    </location>
</feature>